<dbReference type="Pfam" id="PF07679">
    <property type="entry name" value="I-set"/>
    <property type="match status" value="7"/>
</dbReference>
<organism evidence="7 8">
    <name type="scientific">Magallana gigas</name>
    <name type="common">Pacific oyster</name>
    <name type="synonym">Crassostrea gigas</name>
    <dbReference type="NCBI Taxonomy" id="29159"/>
    <lineage>
        <taxon>Eukaryota</taxon>
        <taxon>Metazoa</taxon>
        <taxon>Spiralia</taxon>
        <taxon>Lophotrochozoa</taxon>
        <taxon>Mollusca</taxon>
        <taxon>Bivalvia</taxon>
        <taxon>Autobranchia</taxon>
        <taxon>Pteriomorphia</taxon>
        <taxon>Ostreida</taxon>
        <taxon>Ostreoidea</taxon>
        <taxon>Ostreidae</taxon>
        <taxon>Magallana</taxon>
    </lineage>
</organism>
<comment type="subcellular location">
    <subcellularLocation>
        <location evidence="1">Cytoplasm</location>
    </subcellularLocation>
</comment>
<feature type="region of interest" description="Disordered" evidence="5">
    <location>
        <begin position="1145"/>
        <end position="1169"/>
    </location>
</feature>
<feature type="domain" description="Ig-like" evidence="6">
    <location>
        <begin position="2108"/>
        <end position="2197"/>
    </location>
</feature>
<feature type="compositionally biased region" description="Low complexity" evidence="5">
    <location>
        <begin position="2628"/>
        <end position="2646"/>
    </location>
</feature>
<accession>A0A8W8LLU1</accession>
<feature type="compositionally biased region" description="Basic and acidic residues" evidence="5">
    <location>
        <begin position="1105"/>
        <end position="1114"/>
    </location>
</feature>
<evidence type="ECO:0000256" key="3">
    <source>
        <dbReference type="ARBA" id="ARBA00023157"/>
    </source>
</evidence>
<sequence length="3000" mass="335288">MSVVKAGVLEGSSDSEEEVHVYKLKIHDTDVKDAGEWRVEVADKYGSTSTACNLAIRDDPKPKPSVTYAGKVSDKGDNSEDEEVHLYKLRIHDAKAEDAGRWRCEVEDKYGSASSSCNLMLDPYNRPSRPKFVTYLKDQKVEEGFSVKFQCVVTGNPVPRIEWYKDMEPVSKSSFVYTSYRGDGTASLQLFSPVADRDNGTYRCVARNSEGSSYSEAILTIHKQITNADLRDQFSISRARTRNEDLANFTGHHVSKFQTAERMMLKSDQYTFETSPHLKKSELYHLDTQFKGHRKSDLYSSTGGRRAKKYEIPDWEEETFDKRSSYNIENDYSPRKRYGDEYKIDSKGKSDVYNFENDYKIKSKSDLYNTDYMYGGKRDILDEMDYQRKLESKKTYDSLTSKRSFDKGFDKSPYSIDIESKYIPRRRELSKEINPGLSSRAKELSRGRSAGSAIDIGRSKSVSLGRDVSSRLVLDDKKGYYTLRPRPKSVSLSRDPPLYDNRAKSMSVARDFGIKSGYESDKEDMYGAPRSRPKSASFSRELDSSRRTRSASVARDFAVKPETKFKDEHIYNKRDGRARSMSLSHETDELIRNLRESSVGRSEFADIEAYRAELHNKQTENKSKKSTTCKKKQRGKELKYQTFTKHFSDENKPIKEINPGLSMKAREIVNRQGYRYKVDRDLLNISMSRNRNKSRQTEDSEEEEPIVNGYRKPIETRKPKSDEEEELSNEAFKRKTYLQNLDRFINRANQSFYDIEDSEVPSWRKEKLQDTGYDYTSHMARKNKIELFDFDDIRTSKVALRRDQQPRRAQSVGPELEPPKSKSANTRYNKERHALLNLGTNWVKDKPLAFIERLKSKSVLEGNSVLLSCFVTGKEPFVVLWYRRGIPLSRDEEENFYIRSNAGFLSLEIPVASTYDTGEYVVEVRNEEGKIKSSCYLQVEPIFDSRVEYKQPEFIEQIHHVHAKVGQAATFTCRVKGTPNPFVRWFKDGIELQQTDRINIHQGEKGQAFLLIHDTVEQDTGLYKCEAQSMAGRCRSTAKLQILESMADAFDDVSCNMEVERIISQTKFAKGEVGEVSIQKPKAWRASLETTPATATAEPLTTQKETLKAEKQSGVKESPLKASEILTVLDETLKAAPLEMIPDPSASLAPLTGSDKETSFTSSSTDTPVQAHSIPLALSSENDTLLAISANQSSNNIEQVDDLTARQLDNIQSMNEEDGQGTVLSNSDQDIANKNNKATNQCQDTTDKVAEVTTTQLSINQEGQGTVLSNSVQDIASQSQNKKEDVANLTTPQLESIQPMSQKGQDTVLSSSDQATANVNKENQEFLGDSIELSSFNNDKKTNVSSEVNESPKEIAYETNAQFVSAIDSNLPSSDTVLKSDIDDINVVHDTGINSAPSSDAKNVGAIVSADDIRSDMRQEVTSPLQISSERNRDKMEALPSKDNLVGIKESEQLLDLSVSKSIDLVDQKNSSELSGDNIDAKIDIEVPKETQRADSNAIVQADIADKTASDVNEYIPESSKQLNEAALPPVPCNLENVDTLRTAHATLVDKECDLSLTQTNDTNALSELTIAPKVKQEKSTDNNFEIITPKTIKEQNAENPIQSESVAQHDKDVDSIPATAQRVSSPIEKKVKPTEQDAAAETSKTQEITPENKPESTKPAEDIPHTDAIDGKNVATAAGDEVTVTEVKETTTIKSEQTQAKKTDVTEVGERKVKQQKEAPIDEVSVETEKSKGLTETPVQAEKKEDIIDGYAKAEKKEDVRDGSSKAEKKEDVKEESQETVAALAEKEESVPKEEEREPQPPTFVKKLPEKMNLKDGEDLLLQCITDGLPKPDVLWLHEKKAVEASQNVIIKDSHDVHTLEIKKVSHQVHSGSYTAKLIGGSGTSEEEEVLSSCKVFILSKPPAEQKAVMTEENIQDKDIIPVVERQISTDQEELKLQIPASVDLQEVCEEGQSDPDKMHIPMVSPTGVQCHSSPLDKASKEEELPPSQTSPHFTQPLDEELYPLERDENVRIQCVVAGEPCPKIVWFKDGEKLEPSSRIRLEWDPDTRIASVLLKRLHILDTGEYECIVYGENGSYSTKTTLHVKALEMQKVETIDRDDPPESVPPKFFLSLKDKKVFQGKGTTLDCVIKGVPEPTVKWLRHGKEIFPRSGKYLLTAINQQYSLTIEDFKKSDEGCYTVEAINDSGTCSSSAYLTMEAVVAEVEKAPLENSPPEFTSKMEGLMVPVGGEVTFKCSASGYPVPKFKWQKDLLDVYQSKRITIENTPGETTLTISDVTRRDGGMYVCVAKNTLGRNKQTVKLIVSDDCRETRRLSISGEIDRPDEQSISKSDSSNEMNDAVATETNPNEFEEQKLIEEKKDTGSEKVEQTTVNQQPEEAKTPEKEESVVAEDASQPENLPLSEEISQTKEAMTEESGKISKVEEVSLTEEQKEVEEVAAKDVQKKSDTVDAKTEIDQKVEVQESQPTVQEAQPLKEEKGDDSIITEGKAAAAVEEEPVQVSEDKIASSLKTVGSEAEVSLMENIDFASVENTSFIQKDQKLAEKSTVEIVQVQKDETNGQLLKREKETAEEMMASTKINDQEKAKQVIEKVSSTEENGIDSKTTKSSESLKIEKDRVADTEKCSDIETSTGSASSASEEGSVKKSVQTAQSTATMKTVTEDVELDIDHLVEQAETILGESVSSKSEVQDMSFEEVLAKSVLEESVAEAAGEMEKINKTKKRKLSKTKRRSMSLESEEVTDEKDAAERTATPSKELETVATTEVTESTTKKEVSTSQRSTKTKSVSFEETVETSGSSDAVDSSSKTSSKTSSKSTVSESFTESSASVVEESVEIKSAKEMSVSEKETTSESTTAIKTERREIRALDRLMSMEDVKDILDVDTLKMNETREAIVEQKTASGKTQVLEVSARRVSKQLSVEEQAKVATHRHHLHHPPEIIVPPENQFVSLHSEIELTVKVRAAHGAKISWYHDGQQVAVTEKALKEIYGEHYELMDEEVPEDK</sequence>
<feature type="compositionally biased region" description="Polar residues" evidence="5">
    <location>
        <begin position="2328"/>
        <end position="2348"/>
    </location>
</feature>
<dbReference type="SMART" id="SM00409">
    <property type="entry name" value="IG"/>
    <property type="match status" value="8"/>
</dbReference>
<feature type="region of interest" description="Disordered" evidence="5">
    <location>
        <begin position="2315"/>
        <end position="2496"/>
    </location>
</feature>
<dbReference type="SMART" id="SM00408">
    <property type="entry name" value="IGc2"/>
    <property type="match status" value="7"/>
</dbReference>
<feature type="domain" description="Ig-like" evidence="6">
    <location>
        <begin position="952"/>
        <end position="1041"/>
    </location>
</feature>
<feature type="compositionally biased region" description="Basic and acidic residues" evidence="5">
    <location>
        <begin position="2377"/>
        <end position="2387"/>
    </location>
</feature>
<feature type="region of interest" description="Disordered" evidence="5">
    <location>
        <begin position="1968"/>
        <end position="1997"/>
    </location>
</feature>
<feature type="region of interest" description="Disordered" evidence="5">
    <location>
        <begin position="2571"/>
        <end position="2655"/>
    </location>
</feature>
<feature type="domain" description="Ig-like" evidence="6">
    <location>
        <begin position="2215"/>
        <end position="2305"/>
    </location>
</feature>
<dbReference type="PANTHER" id="PTHR10075">
    <property type="entry name" value="BASIGIN RELATED"/>
    <property type="match status" value="1"/>
</dbReference>
<evidence type="ECO:0000313" key="7">
    <source>
        <dbReference type="EnsemblMetazoa" id="G28611.1:cds"/>
    </source>
</evidence>
<dbReference type="InterPro" id="IPR003598">
    <property type="entry name" value="Ig_sub2"/>
</dbReference>
<feature type="domain" description="Ig-like" evidence="6">
    <location>
        <begin position="1993"/>
        <end position="2085"/>
    </location>
</feature>
<dbReference type="PROSITE" id="PS50835">
    <property type="entry name" value="IG_LIKE"/>
    <property type="match status" value="7"/>
</dbReference>
<feature type="region of interest" description="Disordered" evidence="5">
    <location>
        <begin position="519"/>
        <end position="552"/>
    </location>
</feature>
<dbReference type="FunFam" id="2.60.40.10:FF:000032">
    <property type="entry name" value="palladin isoform X1"/>
    <property type="match status" value="2"/>
</dbReference>
<feature type="domain" description="Ig-like" evidence="6">
    <location>
        <begin position="847"/>
        <end position="938"/>
    </location>
</feature>
<dbReference type="SUPFAM" id="SSF48726">
    <property type="entry name" value="Immunoglobulin"/>
    <property type="match status" value="9"/>
</dbReference>
<feature type="compositionally biased region" description="Basic and acidic residues" evidence="5">
    <location>
        <begin position="1651"/>
        <end position="1671"/>
    </location>
</feature>
<feature type="domain" description="Ig-like" evidence="6">
    <location>
        <begin position="130"/>
        <end position="220"/>
    </location>
</feature>
<feature type="region of interest" description="Disordered" evidence="5">
    <location>
        <begin position="799"/>
        <end position="826"/>
    </location>
</feature>
<proteinExistence type="predicted"/>
<dbReference type="GO" id="GO:0045989">
    <property type="term" value="P:positive regulation of striated muscle contraction"/>
    <property type="evidence" value="ECO:0007669"/>
    <property type="project" value="UniProtKB-ARBA"/>
</dbReference>
<keyword evidence="2" id="KW-0963">Cytoplasm</keyword>
<feature type="domain" description="Ig-like" evidence="6">
    <location>
        <begin position="1803"/>
        <end position="1893"/>
    </location>
</feature>
<feature type="compositionally biased region" description="Basic and acidic residues" evidence="5">
    <location>
        <begin position="2351"/>
        <end position="2368"/>
    </location>
</feature>
<feature type="compositionally biased region" description="Basic and acidic residues" evidence="5">
    <location>
        <begin position="2411"/>
        <end position="2461"/>
    </location>
</feature>
<feature type="compositionally biased region" description="Basic and acidic residues" evidence="5">
    <location>
        <begin position="1742"/>
        <end position="1778"/>
    </location>
</feature>
<feature type="compositionally biased region" description="Low complexity" evidence="5">
    <location>
        <begin position="1088"/>
        <end position="1102"/>
    </location>
</feature>
<feature type="region of interest" description="Disordered" evidence="5">
    <location>
        <begin position="2717"/>
        <end position="2853"/>
    </location>
</feature>
<dbReference type="InterPro" id="IPR003599">
    <property type="entry name" value="Ig_sub"/>
</dbReference>
<dbReference type="Gene3D" id="2.60.40.10">
    <property type="entry name" value="Immunoglobulins"/>
    <property type="match status" value="9"/>
</dbReference>
<evidence type="ECO:0000256" key="2">
    <source>
        <dbReference type="ARBA" id="ARBA00022490"/>
    </source>
</evidence>
<dbReference type="InterPro" id="IPR013098">
    <property type="entry name" value="Ig_I-set"/>
</dbReference>
<dbReference type="InterPro" id="IPR036179">
    <property type="entry name" value="Ig-like_dom_sf"/>
</dbReference>
<feature type="compositionally biased region" description="Basic and acidic residues" evidence="5">
    <location>
        <begin position="2831"/>
        <end position="2847"/>
    </location>
</feature>
<evidence type="ECO:0000256" key="5">
    <source>
        <dbReference type="SAM" id="MobiDB-lite"/>
    </source>
</evidence>
<evidence type="ECO:0000256" key="4">
    <source>
        <dbReference type="ARBA" id="ARBA00023319"/>
    </source>
</evidence>
<feature type="compositionally biased region" description="Basic and acidic residues" evidence="5">
    <location>
        <begin position="712"/>
        <end position="721"/>
    </location>
</feature>
<evidence type="ECO:0000259" key="6">
    <source>
        <dbReference type="PROSITE" id="PS50835"/>
    </source>
</evidence>
<feature type="compositionally biased region" description="Polar residues" evidence="5">
    <location>
        <begin position="2776"/>
        <end position="2786"/>
    </location>
</feature>
<keyword evidence="4" id="KW-0393">Immunoglobulin domain</keyword>
<dbReference type="GO" id="GO:0060298">
    <property type="term" value="P:positive regulation of sarcomere organization"/>
    <property type="evidence" value="ECO:0007669"/>
    <property type="project" value="UniProtKB-ARBA"/>
</dbReference>
<dbReference type="EnsemblMetazoa" id="G28611.1">
    <property type="protein sequence ID" value="G28611.1:cds"/>
    <property type="gene ID" value="G28611"/>
</dbReference>
<feature type="compositionally biased region" description="Polar residues" evidence="5">
    <location>
        <begin position="1159"/>
        <end position="1169"/>
    </location>
</feature>
<name>A0A8W8LLU1_MAGGI</name>
<feature type="compositionally biased region" description="Polar residues" evidence="5">
    <location>
        <begin position="1598"/>
        <end position="1607"/>
    </location>
</feature>
<reference evidence="7" key="1">
    <citation type="submission" date="2022-08" db="UniProtKB">
        <authorList>
            <consortium name="EnsemblMetazoa"/>
        </authorList>
    </citation>
    <scope>IDENTIFICATION</scope>
    <source>
        <strain evidence="7">05x7-T-G4-1.051#20</strain>
    </source>
</reference>
<dbReference type="Proteomes" id="UP000005408">
    <property type="component" value="Unassembled WGS sequence"/>
</dbReference>
<keyword evidence="3" id="KW-1015">Disulfide bond</keyword>
<feature type="compositionally biased region" description="Basic residues" evidence="5">
    <location>
        <begin position="2717"/>
        <end position="2730"/>
    </location>
</feature>
<feature type="compositionally biased region" description="Basic and acidic residues" evidence="5">
    <location>
        <begin position="2579"/>
        <end position="2588"/>
    </location>
</feature>
<evidence type="ECO:0000256" key="1">
    <source>
        <dbReference type="ARBA" id="ARBA00004496"/>
    </source>
</evidence>
<feature type="region of interest" description="Disordered" evidence="5">
    <location>
        <begin position="687"/>
        <end position="729"/>
    </location>
</feature>
<protein>
    <recommendedName>
        <fullName evidence="6">Ig-like domain-containing protein</fullName>
    </recommendedName>
</protein>
<dbReference type="GO" id="GO:0005737">
    <property type="term" value="C:cytoplasm"/>
    <property type="evidence" value="ECO:0007669"/>
    <property type="project" value="UniProtKB-SubCell"/>
</dbReference>
<dbReference type="PANTHER" id="PTHR10075:SF100">
    <property type="entry name" value="FASCICLIN-2"/>
    <property type="match status" value="1"/>
</dbReference>
<feature type="compositionally biased region" description="Low complexity" evidence="5">
    <location>
        <begin position="2791"/>
        <end position="2828"/>
    </location>
</feature>
<dbReference type="CDD" id="cd00096">
    <property type="entry name" value="Ig"/>
    <property type="match status" value="1"/>
</dbReference>
<dbReference type="InterPro" id="IPR013783">
    <property type="entry name" value="Ig-like_fold"/>
</dbReference>
<feature type="compositionally biased region" description="Basic and acidic residues" evidence="5">
    <location>
        <begin position="2315"/>
        <end position="2327"/>
    </location>
</feature>
<feature type="region of interest" description="Disordered" evidence="5">
    <location>
        <begin position="1589"/>
        <end position="1804"/>
    </location>
</feature>
<dbReference type="FunFam" id="2.60.40.10:FF:000107">
    <property type="entry name" value="Myosin, light chain kinase a"/>
    <property type="match status" value="2"/>
</dbReference>
<dbReference type="FunFam" id="2.60.40.10:FF:000425">
    <property type="entry name" value="Myosin light chain kinase"/>
    <property type="match status" value="2"/>
</dbReference>
<feature type="region of interest" description="Disordered" evidence="5">
    <location>
        <begin position="1088"/>
        <end position="1115"/>
    </location>
</feature>
<dbReference type="InterPro" id="IPR007110">
    <property type="entry name" value="Ig-like_dom"/>
</dbReference>
<feature type="compositionally biased region" description="Basic and acidic residues" evidence="5">
    <location>
        <begin position="1786"/>
        <end position="1800"/>
    </location>
</feature>
<evidence type="ECO:0000313" key="8">
    <source>
        <dbReference type="Proteomes" id="UP000005408"/>
    </source>
</evidence>
<keyword evidence="8" id="KW-1185">Reference proteome</keyword>
<feature type="compositionally biased region" description="Basic and acidic residues" evidence="5">
    <location>
        <begin position="2602"/>
        <end position="2625"/>
    </location>
</feature>
<feature type="compositionally biased region" description="Low complexity" evidence="5">
    <location>
        <begin position="2757"/>
        <end position="2766"/>
    </location>
</feature>
<feature type="compositionally biased region" description="Basic and acidic residues" evidence="5">
    <location>
        <begin position="1700"/>
        <end position="1721"/>
    </location>
</feature>